<feature type="compositionally biased region" description="Polar residues" evidence="2">
    <location>
        <begin position="18"/>
        <end position="27"/>
    </location>
</feature>
<dbReference type="PANTHER" id="PTHR40515:SF1">
    <property type="entry name" value="CILIA- AND FLAGELLA-ASSOCIATED PROTEIN 157"/>
    <property type="match status" value="1"/>
</dbReference>
<feature type="region of interest" description="Disordered" evidence="2">
    <location>
        <begin position="313"/>
        <end position="334"/>
    </location>
</feature>
<feature type="region of interest" description="Disordered" evidence="2">
    <location>
        <begin position="60"/>
        <end position="129"/>
    </location>
</feature>
<keyword evidence="1" id="KW-0175">Coiled coil</keyword>
<evidence type="ECO:0000313" key="4">
    <source>
        <dbReference type="Proteomes" id="UP000039865"/>
    </source>
</evidence>
<proteinExistence type="predicted"/>
<evidence type="ECO:0000256" key="1">
    <source>
        <dbReference type="SAM" id="Coils"/>
    </source>
</evidence>
<dbReference type="PANTHER" id="PTHR40515">
    <property type="entry name" value="CILIA- AND FLAGELLA-ASSOCIATED PROTEIN 157"/>
    <property type="match status" value="1"/>
</dbReference>
<dbReference type="EMBL" id="CCKQ01013960">
    <property type="protein sequence ID" value="CDW85684.1"/>
    <property type="molecule type" value="Genomic_DNA"/>
</dbReference>
<feature type="region of interest" description="Disordered" evidence="2">
    <location>
        <begin position="1"/>
        <end position="27"/>
    </location>
</feature>
<protein>
    <submittedName>
        <fullName evidence="3">Uncharacterized protein</fullName>
    </submittedName>
</protein>
<reference evidence="3 4" key="1">
    <citation type="submission" date="2014-06" db="EMBL/GenBank/DDBJ databases">
        <authorList>
            <person name="Swart Estienne"/>
        </authorList>
    </citation>
    <scope>NUCLEOTIDE SEQUENCE [LARGE SCALE GENOMIC DNA]</scope>
    <source>
        <strain evidence="3 4">130c</strain>
    </source>
</reference>
<name>A0A078ATV4_STYLE</name>
<sequence>MDLGIKQKKKGGKKKKNSGQLNPGVLNQQALSAGEKFLTPSIEYYKNVANQYKKTLSTLSINQPGSNKPDSAASSSKPLATINENSNGRNEQPYMMQHQKDMRSSMNNLHHRGDQEKGTGSGHMLPPQQLHNEYSTQSILKNAKTEKLMLDIEQYIVKTKKEFNHEVQAKEEINQYFGKMNECIDQIVDKVASSVNHHRKDFFDRFNGELYNIHSNYRELQESTNENLNKMKLKKEILDRQAERDWFKNECNKIDAKCHEKQDELYRFKDKHNEFLQEKKFLDEQILTARENKINLNRRKEELLEELNELKEGGQPDNQIQGFADNGANPSNTSRALQLLPQTRSPRRTDKDDPNYFENSVKKLKDYIAHLQKRNEIERKNALKKQIMSDKLEDSNYPFELIFHDSVLQIKEEIVERKHKTQRRGMNTSKSALSIRMGQEITKTPEDLQDHFQHKSIFNKFDLEIDHVKPTNFTESDKKRVVENFLGNVEVQYFIYGLLFPQSLMNMQAQQQSMQLDDNSQ</sequence>
<keyword evidence="4" id="KW-1185">Reference proteome</keyword>
<feature type="compositionally biased region" description="Polar residues" evidence="2">
    <location>
        <begin position="60"/>
        <end position="90"/>
    </location>
</feature>
<feature type="compositionally biased region" description="Basic residues" evidence="2">
    <location>
        <begin position="1"/>
        <end position="17"/>
    </location>
</feature>
<organism evidence="3 4">
    <name type="scientific">Stylonychia lemnae</name>
    <name type="common">Ciliate</name>
    <dbReference type="NCBI Taxonomy" id="5949"/>
    <lineage>
        <taxon>Eukaryota</taxon>
        <taxon>Sar</taxon>
        <taxon>Alveolata</taxon>
        <taxon>Ciliophora</taxon>
        <taxon>Intramacronucleata</taxon>
        <taxon>Spirotrichea</taxon>
        <taxon>Stichotrichia</taxon>
        <taxon>Sporadotrichida</taxon>
        <taxon>Oxytrichidae</taxon>
        <taxon>Stylonychinae</taxon>
        <taxon>Stylonychia</taxon>
    </lineage>
</organism>
<gene>
    <name evidence="3" type="primary">Contig19630.g20810</name>
    <name evidence="3" type="ORF">STYLEM_14770</name>
</gene>
<evidence type="ECO:0000313" key="3">
    <source>
        <dbReference type="EMBL" id="CDW85684.1"/>
    </source>
</evidence>
<dbReference type="Proteomes" id="UP000039865">
    <property type="component" value="Unassembled WGS sequence"/>
</dbReference>
<dbReference type="AlphaFoldDB" id="A0A078ATV4"/>
<feature type="coiled-coil region" evidence="1">
    <location>
        <begin position="286"/>
        <end position="313"/>
    </location>
</feature>
<evidence type="ECO:0000256" key="2">
    <source>
        <dbReference type="SAM" id="MobiDB-lite"/>
    </source>
</evidence>
<accession>A0A078ATV4</accession>
<dbReference type="InParanoid" id="A0A078ATV4"/>
<dbReference type="OrthoDB" id="10615009at2759"/>